<dbReference type="Proteomes" id="UP000324800">
    <property type="component" value="Unassembled WGS sequence"/>
</dbReference>
<protein>
    <recommendedName>
        <fullName evidence="3">Protein kinase domain-containing protein</fullName>
    </recommendedName>
</protein>
<organism evidence="1 2">
    <name type="scientific">Streblomastix strix</name>
    <dbReference type="NCBI Taxonomy" id="222440"/>
    <lineage>
        <taxon>Eukaryota</taxon>
        <taxon>Metamonada</taxon>
        <taxon>Preaxostyla</taxon>
        <taxon>Oxymonadida</taxon>
        <taxon>Streblomastigidae</taxon>
        <taxon>Streblomastix</taxon>
    </lineage>
</organism>
<reference evidence="1 2" key="1">
    <citation type="submission" date="2019-03" db="EMBL/GenBank/DDBJ databases">
        <title>Single cell metagenomics reveals metabolic interactions within the superorganism composed of flagellate Streblomastix strix and complex community of Bacteroidetes bacteria on its surface.</title>
        <authorList>
            <person name="Treitli S.C."/>
            <person name="Kolisko M."/>
            <person name="Husnik F."/>
            <person name="Keeling P."/>
            <person name="Hampl V."/>
        </authorList>
    </citation>
    <scope>NUCLEOTIDE SEQUENCE [LARGE SCALE GENOMIC DNA]</scope>
    <source>
        <strain evidence="1">ST1C</strain>
    </source>
</reference>
<dbReference type="InterPro" id="IPR011009">
    <property type="entry name" value="Kinase-like_dom_sf"/>
</dbReference>
<dbReference type="AlphaFoldDB" id="A0A5J4Q6W9"/>
<evidence type="ECO:0008006" key="3">
    <source>
        <dbReference type="Google" id="ProtNLM"/>
    </source>
</evidence>
<dbReference type="EMBL" id="SNRW01046838">
    <property type="protein sequence ID" value="KAA6316859.1"/>
    <property type="molecule type" value="Genomic_DNA"/>
</dbReference>
<name>A0A5J4Q6W9_9EUKA</name>
<evidence type="ECO:0000313" key="2">
    <source>
        <dbReference type="Proteomes" id="UP000324800"/>
    </source>
</evidence>
<sequence length="69" mass="7983">QCRVYQVHKEGSGVIAAKVMKEEDFEYGEWQTGIKLTKNVQNPFVLKYFNTNMNGEYTLTQMEYANLGV</sequence>
<accession>A0A5J4Q6W9</accession>
<proteinExistence type="predicted"/>
<gene>
    <name evidence="1" type="ORF">EZS28_055195</name>
</gene>
<feature type="non-terminal residue" evidence="1">
    <location>
        <position position="1"/>
    </location>
</feature>
<evidence type="ECO:0000313" key="1">
    <source>
        <dbReference type="EMBL" id="KAA6316859.1"/>
    </source>
</evidence>
<dbReference type="Gene3D" id="3.30.200.20">
    <property type="entry name" value="Phosphorylase Kinase, domain 1"/>
    <property type="match status" value="1"/>
</dbReference>
<comment type="caution">
    <text evidence="1">The sequence shown here is derived from an EMBL/GenBank/DDBJ whole genome shotgun (WGS) entry which is preliminary data.</text>
</comment>
<dbReference type="SUPFAM" id="SSF56112">
    <property type="entry name" value="Protein kinase-like (PK-like)"/>
    <property type="match status" value="1"/>
</dbReference>